<evidence type="ECO:0000313" key="2">
    <source>
        <dbReference type="Proteomes" id="UP000231655"/>
    </source>
</evidence>
<evidence type="ECO:0000313" key="1">
    <source>
        <dbReference type="EMBL" id="SNY38520.1"/>
    </source>
</evidence>
<accession>A0A285HS29</accession>
<dbReference type="EMBL" id="OBEA01000001">
    <property type="protein sequence ID" value="SNY38520.1"/>
    <property type="molecule type" value="Genomic_DNA"/>
</dbReference>
<proteinExistence type="predicted"/>
<name>A0A285HS29_9RHOB</name>
<reference evidence="1 2" key="1">
    <citation type="submission" date="2017-09" db="EMBL/GenBank/DDBJ databases">
        <authorList>
            <person name="Ehlers B."/>
            <person name="Leendertz F.H."/>
        </authorList>
    </citation>
    <scope>NUCLEOTIDE SEQUENCE [LARGE SCALE GENOMIC DNA]</scope>
    <source>
        <strain evidence="1 2">CGMCC 1.12662</strain>
    </source>
</reference>
<sequence length="44" mass="4657">MAEGGSAPRPAGSPRSTCSLVMILELMGRGAFPQGFRRIPLAIR</sequence>
<dbReference type="Proteomes" id="UP000231655">
    <property type="component" value="Unassembled WGS sequence"/>
</dbReference>
<organism evidence="1 2">
    <name type="scientific">Pseudooceanicola antarcticus</name>
    <dbReference type="NCBI Taxonomy" id="1247613"/>
    <lineage>
        <taxon>Bacteria</taxon>
        <taxon>Pseudomonadati</taxon>
        <taxon>Pseudomonadota</taxon>
        <taxon>Alphaproteobacteria</taxon>
        <taxon>Rhodobacterales</taxon>
        <taxon>Paracoccaceae</taxon>
        <taxon>Pseudooceanicola</taxon>
    </lineage>
</organism>
<gene>
    <name evidence="1" type="ORF">SAMN06297129_0450</name>
</gene>
<protein>
    <submittedName>
        <fullName evidence="1">Uncharacterized protein</fullName>
    </submittedName>
</protein>
<dbReference type="AlphaFoldDB" id="A0A285HS29"/>